<dbReference type="Proteomes" id="UP001497522">
    <property type="component" value="Chromosome 6"/>
</dbReference>
<feature type="region of interest" description="Disordered" evidence="1">
    <location>
        <begin position="111"/>
        <end position="134"/>
    </location>
</feature>
<accession>A0ABP1BRR2</accession>
<name>A0ABP1BRR2_9BRYO</name>
<sequence>MTSGSVLGGIHDESFLARGQYCESERGEQPESSGLFVTHGYHVRERGRALWCRPQTAGCCIGYLTSACRCGYSEWEIQTRNCSCAHEAGRSQDWRGETGYHRCGRWNSATSHARRAGHKPAFKKGGSTTAGNSS</sequence>
<dbReference type="EMBL" id="OZ023707">
    <property type="protein sequence ID" value="CAK9878393.1"/>
    <property type="molecule type" value="Genomic_DNA"/>
</dbReference>
<organism evidence="2 3">
    <name type="scientific">Sphagnum jensenii</name>
    <dbReference type="NCBI Taxonomy" id="128206"/>
    <lineage>
        <taxon>Eukaryota</taxon>
        <taxon>Viridiplantae</taxon>
        <taxon>Streptophyta</taxon>
        <taxon>Embryophyta</taxon>
        <taxon>Bryophyta</taxon>
        <taxon>Sphagnophytina</taxon>
        <taxon>Sphagnopsida</taxon>
        <taxon>Sphagnales</taxon>
        <taxon>Sphagnaceae</taxon>
        <taxon>Sphagnum</taxon>
    </lineage>
</organism>
<evidence type="ECO:0000313" key="2">
    <source>
        <dbReference type="EMBL" id="CAK9878393.1"/>
    </source>
</evidence>
<feature type="compositionally biased region" description="Basic residues" evidence="1">
    <location>
        <begin position="112"/>
        <end position="122"/>
    </location>
</feature>
<gene>
    <name evidence="2" type="ORF">CSSPJE1EN2_LOCUS20179</name>
</gene>
<evidence type="ECO:0000313" key="3">
    <source>
        <dbReference type="Proteomes" id="UP001497522"/>
    </source>
</evidence>
<proteinExistence type="predicted"/>
<keyword evidence="3" id="KW-1185">Reference proteome</keyword>
<reference evidence="2" key="1">
    <citation type="submission" date="2024-03" db="EMBL/GenBank/DDBJ databases">
        <authorList>
            <consortium name="ELIXIR-Norway"/>
            <consortium name="Elixir Norway"/>
        </authorList>
    </citation>
    <scope>NUCLEOTIDE SEQUENCE</scope>
</reference>
<evidence type="ECO:0000256" key="1">
    <source>
        <dbReference type="SAM" id="MobiDB-lite"/>
    </source>
</evidence>
<protein>
    <submittedName>
        <fullName evidence="2">Uncharacterized protein</fullName>
    </submittedName>
</protein>